<gene>
    <name evidence="1" type="ORF">G6F64_011757</name>
</gene>
<keyword evidence="2" id="KW-1185">Reference proteome</keyword>
<name>A0A9P6WYJ5_RHIOR</name>
<protein>
    <submittedName>
        <fullName evidence="1">Uncharacterized protein</fullName>
    </submittedName>
</protein>
<evidence type="ECO:0000313" key="1">
    <source>
        <dbReference type="EMBL" id="KAG1301487.1"/>
    </source>
</evidence>
<reference evidence="1" key="1">
    <citation type="journal article" date="2020" name="Microb. Genom.">
        <title>Genetic diversity of clinical and environmental Mucorales isolates obtained from an investigation of mucormycosis cases among solid organ transplant recipients.</title>
        <authorList>
            <person name="Nguyen M.H."/>
            <person name="Kaul D."/>
            <person name="Muto C."/>
            <person name="Cheng S.J."/>
            <person name="Richter R.A."/>
            <person name="Bruno V.M."/>
            <person name="Liu G."/>
            <person name="Beyhan S."/>
            <person name="Sundermann A.J."/>
            <person name="Mounaud S."/>
            <person name="Pasculle A.W."/>
            <person name="Nierman W.C."/>
            <person name="Driscoll E."/>
            <person name="Cumbie R."/>
            <person name="Clancy C.J."/>
            <person name="Dupont C.L."/>
        </authorList>
    </citation>
    <scope>NUCLEOTIDE SEQUENCE</scope>
    <source>
        <strain evidence="1">GL11</strain>
    </source>
</reference>
<proteinExistence type="predicted"/>
<comment type="caution">
    <text evidence="1">The sequence shown here is derived from an EMBL/GenBank/DDBJ whole genome shotgun (WGS) entry which is preliminary data.</text>
</comment>
<organism evidence="1 2">
    <name type="scientific">Rhizopus oryzae</name>
    <name type="common">Mucormycosis agent</name>
    <name type="synonym">Rhizopus arrhizus var. delemar</name>
    <dbReference type="NCBI Taxonomy" id="64495"/>
    <lineage>
        <taxon>Eukaryota</taxon>
        <taxon>Fungi</taxon>
        <taxon>Fungi incertae sedis</taxon>
        <taxon>Mucoromycota</taxon>
        <taxon>Mucoromycotina</taxon>
        <taxon>Mucoromycetes</taxon>
        <taxon>Mucorales</taxon>
        <taxon>Mucorineae</taxon>
        <taxon>Rhizopodaceae</taxon>
        <taxon>Rhizopus</taxon>
    </lineage>
</organism>
<sequence length="342" mass="38615">MDIVVTTVIGEHAIDSYYSSPTQWSNKSISDVVYLALTDDLPPIIIEIQHTVDVDFYLRLISYGVSAARQYNTPPILITFAISSMKYEVSKRTVSQTSKPFLWKIQHCQPWARCCYFVTIDSIRQSLTEEPLDKFVGLSIFLISQHRSLAANPYYLDPTIQKLYTIAKQIFENQATKRQTEVIEDLVYVCDEIKKKLKEAIVALDQSEVPETVKNPVKNCIEGAILINNTYQAKYEESDCLSILSSRPSSPDVGTGLLSGDVPASLSNPPIEVSNTTPAQIVRSRSENWEYINSHLSTLGEKEAIPWEAIYVNSRRNGYFSTFGNSASLRASYSRWKKNLSK</sequence>
<dbReference type="EMBL" id="JAANQT010003053">
    <property type="protein sequence ID" value="KAG1301487.1"/>
    <property type="molecule type" value="Genomic_DNA"/>
</dbReference>
<accession>A0A9P6WYJ5</accession>
<dbReference type="AlphaFoldDB" id="A0A9P6WYJ5"/>
<dbReference type="Proteomes" id="UP000716291">
    <property type="component" value="Unassembled WGS sequence"/>
</dbReference>
<evidence type="ECO:0000313" key="2">
    <source>
        <dbReference type="Proteomes" id="UP000716291"/>
    </source>
</evidence>